<dbReference type="EMBL" id="LT635758">
    <property type="protein sequence ID" value="SGZ52719.1"/>
    <property type="molecule type" value="Genomic_DNA"/>
</dbReference>
<accession>A0A1L0BMV5</accession>
<name>A0A1L0BMV5_9ASCO</name>
<organism evidence="1 2">
    <name type="scientific">Sungouiella intermedia</name>
    <dbReference type="NCBI Taxonomy" id="45354"/>
    <lineage>
        <taxon>Eukaryota</taxon>
        <taxon>Fungi</taxon>
        <taxon>Dikarya</taxon>
        <taxon>Ascomycota</taxon>
        <taxon>Saccharomycotina</taxon>
        <taxon>Pichiomycetes</taxon>
        <taxon>Metschnikowiaceae</taxon>
        <taxon>Sungouiella</taxon>
    </lineage>
</organism>
<dbReference type="AlphaFoldDB" id="A0A1L0BMV5"/>
<gene>
    <name evidence="1" type="ORF">SAMEA4029010_CIC11G00000000568</name>
</gene>
<keyword evidence="2" id="KW-1185">Reference proteome</keyword>
<dbReference type="Proteomes" id="UP000182334">
    <property type="component" value="Chromosome III"/>
</dbReference>
<evidence type="ECO:0000313" key="2">
    <source>
        <dbReference type="Proteomes" id="UP000182334"/>
    </source>
</evidence>
<proteinExistence type="predicted"/>
<reference evidence="1 2" key="1">
    <citation type="submission" date="2016-10" db="EMBL/GenBank/DDBJ databases">
        <authorList>
            <person name="de Groot N.N."/>
        </authorList>
    </citation>
    <scope>NUCLEOTIDE SEQUENCE [LARGE SCALE GENOMIC DNA]</scope>
    <source>
        <strain evidence="1 2">CBS 141442</strain>
    </source>
</reference>
<protein>
    <submittedName>
        <fullName evidence="1">CIC11C00000000568</fullName>
    </submittedName>
</protein>
<sequence length="84" mass="9362">MILDSIGCGREQCTSGGEEWGIHHNRKTHTQESLFNPTAHDALTQLCLRIHKLTLARMVSMAPDSDLVVKASNDKEQRRGSGKF</sequence>
<evidence type="ECO:0000313" key="1">
    <source>
        <dbReference type="EMBL" id="SGZ52719.1"/>
    </source>
</evidence>